<comment type="subcellular location">
    <subcellularLocation>
        <location evidence="1">Cell outer membrane</location>
    </subcellularLocation>
</comment>
<gene>
    <name evidence="7" type="ORF">BSYN_14700</name>
</gene>
<dbReference type="InterPro" id="IPR012944">
    <property type="entry name" value="SusD_RagB_dom"/>
</dbReference>
<reference evidence="7 8" key="1">
    <citation type="submission" date="2023-04" db="EMBL/GenBank/DDBJ databases">
        <title>Draft genome sequence of acteroides sedimenti strain YN3PY1.</title>
        <authorList>
            <person name="Yoshida N."/>
        </authorList>
    </citation>
    <scope>NUCLEOTIDE SEQUENCE [LARGE SCALE GENOMIC DNA]</scope>
    <source>
        <strain evidence="7 8">YN3PY1</strain>
    </source>
</reference>
<evidence type="ECO:0000256" key="2">
    <source>
        <dbReference type="ARBA" id="ARBA00006275"/>
    </source>
</evidence>
<protein>
    <recommendedName>
        <fullName evidence="6">RagB/SusD domain-containing protein</fullName>
    </recommendedName>
</protein>
<organism evidence="7 8">
    <name type="scientific">Bacteroides sedimenti</name>
    <dbReference type="NCBI Taxonomy" id="2136147"/>
    <lineage>
        <taxon>Bacteria</taxon>
        <taxon>Pseudomonadati</taxon>
        <taxon>Bacteroidota</taxon>
        <taxon>Bacteroidia</taxon>
        <taxon>Bacteroidales</taxon>
        <taxon>Bacteroidaceae</taxon>
        <taxon>Bacteroides</taxon>
    </lineage>
</organism>
<evidence type="ECO:0000256" key="5">
    <source>
        <dbReference type="ARBA" id="ARBA00023237"/>
    </source>
</evidence>
<evidence type="ECO:0000256" key="1">
    <source>
        <dbReference type="ARBA" id="ARBA00004442"/>
    </source>
</evidence>
<dbReference type="Gene3D" id="1.25.40.390">
    <property type="match status" value="1"/>
</dbReference>
<keyword evidence="3" id="KW-0732">Signal</keyword>
<evidence type="ECO:0000256" key="3">
    <source>
        <dbReference type="ARBA" id="ARBA00022729"/>
    </source>
</evidence>
<evidence type="ECO:0000313" key="8">
    <source>
        <dbReference type="Proteomes" id="UP001496674"/>
    </source>
</evidence>
<sequence length="86" mass="9852">MCLPSKGEAINFVRSERRIELAGEGQRYVDMRRYGSVYCAKIMIGTTYTLNKYIVVDKNWSPNLMLMPIPQGALDMNSRLIQNTGY</sequence>
<accession>A0ABM8IGM9</accession>
<dbReference type="EMBL" id="AP028055">
    <property type="protein sequence ID" value="BEG99205.1"/>
    <property type="molecule type" value="Genomic_DNA"/>
</dbReference>
<evidence type="ECO:0000259" key="6">
    <source>
        <dbReference type="Pfam" id="PF07980"/>
    </source>
</evidence>
<dbReference type="InterPro" id="IPR011990">
    <property type="entry name" value="TPR-like_helical_dom_sf"/>
</dbReference>
<evidence type="ECO:0000313" key="7">
    <source>
        <dbReference type="EMBL" id="BEG99205.1"/>
    </source>
</evidence>
<dbReference type="RefSeq" id="WP_353329579.1">
    <property type="nucleotide sequence ID" value="NZ_AP028055.1"/>
</dbReference>
<proteinExistence type="inferred from homology"/>
<evidence type="ECO:0000256" key="4">
    <source>
        <dbReference type="ARBA" id="ARBA00023136"/>
    </source>
</evidence>
<comment type="similarity">
    <text evidence="2">Belongs to the SusD family.</text>
</comment>
<dbReference type="SUPFAM" id="SSF48452">
    <property type="entry name" value="TPR-like"/>
    <property type="match status" value="1"/>
</dbReference>
<keyword evidence="4" id="KW-0472">Membrane</keyword>
<keyword evidence="5" id="KW-0998">Cell outer membrane</keyword>
<dbReference type="Pfam" id="PF07980">
    <property type="entry name" value="SusD_RagB"/>
    <property type="match status" value="1"/>
</dbReference>
<name>A0ABM8IGM9_9BACE</name>
<feature type="domain" description="RagB/SusD" evidence="6">
    <location>
        <begin position="7"/>
        <end position="86"/>
    </location>
</feature>
<keyword evidence="8" id="KW-1185">Reference proteome</keyword>
<dbReference type="Proteomes" id="UP001496674">
    <property type="component" value="Chromosome"/>
</dbReference>